<reference evidence="1" key="1">
    <citation type="submission" date="2020-03" db="EMBL/GenBank/DDBJ databases">
        <title>A high-quality chromosome-level genome assembly of a woody plant with both climbing and erect habits, Rhamnella rubrinervis.</title>
        <authorList>
            <person name="Lu Z."/>
            <person name="Yang Y."/>
            <person name="Zhu X."/>
            <person name="Sun Y."/>
        </authorList>
    </citation>
    <scope>NUCLEOTIDE SEQUENCE</scope>
    <source>
        <strain evidence="1">BYM</strain>
        <tissue evidence="1">Leaf</tissue>
    </source>
</reference>
<dbReference type="Proteomes" id="UP000796880">
    <property type="component" value="Unassembled WGS sequence"/>
</dbReference>
<comment type="caution">
    <text evidence="1">The sequence shown here is derived from an EMBL/GenBank/DDBJ whole genome shotgun (WGS) entry which is preliminary data.</text>
</comment>
<keyword evidence="2" id="KW-1185">Reference proteome</keyword>
<dbReference type="AlphaFoldDB" id="A0A8K0MGL5"/>
<evidence type="ECO:0000313" key="1">
    <source>
        <dbReference type="EMBL" id="KAF3445146.1"/>
    </source>
</evidence>
<dbReference type="EMBL" id="VOIH02000006">
    <property type="protein sequence ID" value="KAF3445146.1"/>
    <property type="molecule type" value="Genomic_DNA"/>
</dbReference>
<accession>A0A8K0MGL5</accession>
<gene>
    <name evidence="1" type="ORF">FNV43_RR14839</name>
</gene>
<proteinExistence type="predicted"/>
<name>A0A8K0MGL5_9ROSA</name>
<sequence>MVDPPRPSLSDSLKKFRSLDFLALYCFARQLLNPKISITRISGESHSKLYRIIVVWMDRDQLASKQDRLWWSLLKILLSIDVAVNMQRFSSLHVLFVMLILNSK</sequence>
<organism evidence="1 2">
    <name type="scientific">Rhamnella rubrinervis</name>
    <dbReference type="NCBI Taxonomy" id="2594499"/>
    <lineage>
        <taxon>Eukaryota</taxon>
        <taxon>Viridiplantae</taxon>
        <taxon>Streptophyta</taxon>
        <taxon>Embryophyta</taxon>
        <taxon>Tracheophyta</taxon>
        <taxon>Spermatophyta</taxon>
        <taxon>Magnoliopsida</taxon>
        <taxon>eudicotyledons</taxon>
        <taxon>Gunneridae</taxon>
        <taxon>Pentapetalae</taxon>
        <taxon>rosids</taxon>
        <taxon>fabids</taxon>
        <taxon>Rosales</taxon>
        <taxon>Rhamnaceae</taxon>
        <taxon>rhamnoid group</taxon>
        <taxon>Rhamneae</taxon>
        <taxon>Rhamnella</taxon>
    </lineage>
</organism>
<protein>
    <submittedName>
        <fullName evidence="1">Uncharacterized protein</fullName>
    </submittedName>
</protein>
<evidence type="ECO:0000313" key="2">
    <source>
        <dbReference type="Proteomes" id="UP000796880"/>
    </source>
</evidence>